<dbReference type="GO" id="GO:0019843">
    <property type="term" value="F:rRNA binding"/>
    <property type="evidence" value="ECO:0007669"/>
    <property type="project" value="InterPro"/>
</dbReference>
<dbReference type="SUPFAM" id="SSF56053">
    <property type="entry name" value="Ribosomal protein L6"/>
    <property type="match status" value="1"/>
</dbReference>
<evidence type="ECO:0000313" key="1">
    <source>
        <dbReference type="EMBL" id="SVA61669.1"/>
    </source>
</evidence>
<protein>
    <submittedName>
        <fullName evidence="1">Uncharacterized protein</fullName>
    </submittedName>
</protein>
<reference evidence="1" key="1">
    <citation type="submission" date="2018-05" db="EMBL/GenBank/DDBJ databases">
        <authorList>
            <person name="Lanie J.A."/>
            <person name="Ng W.-L."/>
            <person name="Kazmierczak K.M."/>
            <person name="Andrzejewski T.M."/>
            <person name="Davidsen T.M."/>
            <person name="Wayne K.J."/>
            <person name="Tettelin H."/>
            <person name="Glass J.I."/>
            <person name="Rusch D."/>
            <person name="Podicherti R."/>
            <person name="Tsui H.-C.T."/>
            <person name="Winkler M.E."/>
        </authorList>
    </citation>
    <scope>NUCLEOTIDE SEQUENCE</scope>
</reference>
<gene>
    <name evidence="1" type="ORF">METZ01_LOCUS114523</name>
</gene>
<sequence>MAKTFLKPINVPKEIAVTCEGNLLSFKGKLGEITLDIHPDVKILEEKDYLSFS</sequence>
<dbReference type="InterPro" id="IPR036789">
    <property type="entry name" value="Ribosomal_uL6-like_a/b-dom_sf"/>
</dbReference>
<name>A0A381XA89_9ZZZZ</name>
<organism evidence="1">
    <name type="scientific">marine metagenome</name>
    <dbReference type="NCBI Taxonomy" id="408172"/>
    <lineage>
        <taxon>unclassified sequences</taxon>
        <taxon>metagenomes</taxon>
        <taxon>ecological metagenomes</taxon>
    </lineage>
</organism>
<dbReference type="GO" id="GO:0003735">
    <property type="term" value="F:structural constituent of ribosome"/>
    <property type="evidence" value="ECO:0007669"/>
    <property type="project" value="InterPro"/>
</dbReference>
<dbReference type="GO" id="GO:0006412">
    <property type="term" value="P:translation"/>
    <property type="evidence" value="ECO:0007669"/>
    <property type="project" value="InterPro"/>
</dbReference>
<dbReference type="AlphaFoldDB" id="A0A381XA89"/>
<dbReference type="Gene3D" id="3.90.930.12">
    <property type="entry name" value="Ribosomal protein L6, alpha-beta domain"/>
    <property type="match status" value="1"/>
</dbReference>
<dbReference type="GO" id="GO:0005840">
    <property type="term" value="C:ribosome"/>
    <property type="evidence" value="ECO:0007669"/>
    <property type="project" value="InterPro"/>
</dbReference>
<proteinExistence type="predicted"/>
<accession>A0A381XA89</accession>
<dbReference type="EMBL" id="UINC01014466">
    <property type="protein sequence ID" value="SVA61669.1"/>
    <property type="molecule type" value="Genomic_DNA"/>
</dbReference>
<feature type="non-terminal residue" evidence="1">
    <location>
        <position position="53"/>
    </location>
</feature>